<reference evidence="2 3" key="1">
    <citation type="submission" date="2020-03" db="EMBL/GenBank/DDBJ databases">
        <title>Leucobacter sp. nov., isolated from beetles.</title>
        <authorList>
            <person name="Hyun D.-W."/>
            <person name="Bae J.-W."/>
        </authorList>
    </citation>
    <scope>NUCLEOTIDE SEQUENCE [LARGE SCALE GENOMIC DNA]</scope>
    <source>
        <strain evidence="2 3">HDW9A</strain>
    </source>
</reference>
<feature type="domain" description="HipA-like kinase" evidence="1">
    <location>
        <begin position="46"/>
        <end position="131"/>
    </location>
</feature>
<evidence type="ECO:0000313" key="2">
    <source>
        <dbReference type="EMBL" id="QIM19567.1"/>
    </source>
</evidence>
<keyword evidence="3" id="KW-1185">Reference proteome</keyword>
<accession>A0ABX6K2S2</accession>
<proteinExistence type="predicted"/>
<organism evidence="2 3">
    <name type="scientific">Leucobacter coleopterorum</name>
    <dbReference type="NCBI Taxonomy" id="2714933"/>
    <lineage>
        <taxon>Bacteria</taxon>
        <taxon>Bacillati</taxon>
        <taxon>Actinomycetota</taxon>
        <taxon>Actinomycetes</taxon>
        <taxon>Micrococcales</taxon>
        <taxon>Microbacteriaceae</taxon>
        <taxon>Leucobacter</taxon>
    </lineage>
</organism>
<name>A0ABX6K2S2_9MICO</name>
<evidence type="ECO:0000313" key="3">
    <source>
        <dbReference type="Proteomes" id="UP000503441"/>
    </source>
</evidence>
<dbReference type="Proteomes" id="UP000503441">
    <property type="component" value="Chromosome"/>
</dbReference>
<sequence>MANTNSTHPDPEQTTITSADKLEIVPASSLQPLPCVQLVAPLQRTASGSEAFLGLASDGNQYWVKAPDNPQGSRTLIAEVIAHGIGRMLGAPVPDTALVNIPAKLPWTYKDGRQMREGVAHGSLNIPNVIESDDWGTYSRRDDNRRRQARILALWDLCMGVDPQWLHQTTADYSIWSFDHGFWLAGESDWDLVSLRQIGTSAWLYDVEPGVASASALHETADSLNDLSLESIQAIANDVPLDWNTTVVELEELTILLHARSAAVANRLRATAAQSRYP</sequence>
<dbReference type="EMBL" id="CP049933">
    <property type="protein sequence ID" value="QIM19567.1"/>
    <property type="molecule type" value="Genomic_DNA"/>
</dbReference>
<protein>
    <recommendedName>
        <fullName evidence="1">HipA-like kinase domain-containing protein</fullName>
    </recommendedName>
</protein>
<dbReference type="RefSeq" id="WP_166331809.1">
    <property type="nucleotide sequence ID" value="NZ_CP049933.1"/>
</dbReference>
<dbReference type="Pfam" id="PF20613">
    <property type="entry name" value="HipA_2"/>
    <property type="match status" value="1"/>
</dbReference>
<gene>
    <name evidence="2" type="ORF">G7066_15080</name>
</gene>
<evidence type="ECO:0000259" key="1">
    <source>
        <dbReference type="Pfam" id="PF20613"/>
    </source>
</evidence>
<dbReference type="InterPro" id="IPR046748">
    <property type="entry name" value="HipA_2"/>
</dbReference>